<organism evidence="2 3">
    <name type="scientific">Saguinus oedipus</name>
    <name type="common">Cotton-top tamarin</name>
    <name type="synonym">Oedipomidas oedipus</name>
    <dbReference type="NCBI Taxonomy" id="9490"/>
    <lineage>
        <taxon>Eukaryota</taxon>
        <taxon>Metazoa</taxon>
        <taxon>Chordata</taxon>
        <taxon>Craniata</taxon>
        <taxon>Vertebrata</taxon>
        <taxon>Euteleostomi</taxon>
        <taxon>Mammalia</taxon>
        <taxon>Eutheria</taxon>
        <taxon>Euarchontoglires</taxon>
        <taxon>Primates</taxon>
        <taxon>Haplorrhini</taxon>
        <taxon>Platyrrhini</taxon>
        <taxon>Cebidae</taxon>
        <taxon>Callitrichinae</taxon>
        <taxon>Saguinus</taxon>
    </lineage>
</organism>
<protein>
    <submittedName>
        <fullName evidence="2">Uncharacterized protein</fullName>
    </submittedName>
</protein>
<accession>A0ABQ9TSD2</accession>
<sequence length="173" mass="18227">MPAGWSRGKKPREEKVGVAGEGGAGGELRLGHQETQPSWEQGPGGRRGRRGAGRSDPGGNCLRFLGGEEPAQGQRRDCGLGVSVCSPRRIWRTPGWGSGGGGVGALEKPLRSPPRIPCRCGDIQEPRVPAARLPSPSPNSRTWVWEEASPTPGHPGPRAAPRAEAAQAAWLLL</sequence>
<dbReference type="EMBL" id="JASSZA010000019">
    <property type="protein sequence ID" value="KAK2087692.1"/>
    <property type="molecule type" value="Genomic_DNA"/>
</dbReference>
<dbReference type="Proteomes" id="UP001266305">
    <property type="component" value="Unassembled WGS sequence"/>
</dbReference>
<name>A0ABQ9TSD2_SAGOE</name>
<evidence type="ECO:0000256" key="1">
    <source>
        <dbReference type="SAM" id="MobiDB-lite"/>
    </source>
</evidence>
<feature type="compositionally biased region" description="Low complexity" evidence="1">
    <location>
        <begin position="156"/>
        <end position="173"/>
    </location>
</feature>
<gene>
    <name evidence="2" type="ORF">P7K49_033599</name>
</gene>
<reference evidence="2 3" key="1">
    <citation type="submission" date="2023-05" db="EMBL/GenBank/DDBJ databases">
        <title>B98-5 Cell Line De Novo Hybrid Assembly: An Optical Mapping Approach.</title>
        <authorList>
            <person name="Kananen K."/>
            <person name="Auerbach J.A."/>
            <person name="Kautto E."/>
            <person name="Blachly J.S."/>
        </authorList>
    </citation>
    <scope>NUCLEOTIDE SEQUENCE [LARGE SCALE GENOMIC DNA]</scope>
    <source>
        <strain evidence="2">B95-8</strain>
        <tissue evidence="2">Cell line</tissue>
    </source>
</reference>
<feature type="compositionally biased region" description="Gly residues" evidence="1">
    <location>
        <begin position="19"/>
        <end position="28"/>
    </location>
</feature>
<proteinExistence type="predicted"/>
<evidence type="ECO:0000313" key="2">
    <source>
        <dbReference type="EMBL" id="KAK2087692.1"/>
    </source>
</evidence>
<comment type="caution">
    <text evidence="2">The sequence shown here is derived from an EMBL/GenBank/DDBJ whole genome shotgun (WGS) entry which is preliminary data.</text>
</comment>
<evidence type="ECO:0000313" key="3">
    <source>
        <dbReference type="Proteomes" id="UP001266305"/>
    </source>
</evidence>
<feature type="region of interest" description="Disordered" evidence="1">
    <location>
        <begin position="1"/>
        <end position="173"/>
    </location>
</feature>
<keyword evidence="3" id="KW-1185">Reference proteome</keyword>